<gene>
    <name evidence="2" type="ORF">NP233_g8177</name>
</gene>
<feature type="compositionally biased region" description="Basic and acidic residues" evidence="1">
    <location>
        <begin position="266"/>
        <end position="292"/>
    </location>
</feature>
<evidence type="ECO:0000256" key="1">
    <source>
        <dbReference type="SAM" id="MobiDB-lite"/>
    </source>
</evidence>
<dbReference type="Proteomes" id="UP001213000">
    <property type="component" value="Unassembled WGS sequence"/>
</dbReference>
<dbReference type="AlphaFoldDB" id="A0AAD5VPE4"/>
<evidence type="ECO:0000313" key="3">
    <source>
        <dbReference type="Proteomes" id="UP001213000"/>
    </source>
</evidence>
<feature type="compositionally biased region" description="Polar residues" evidence="1">
    <location>
        <begin position="172"/>
        <end position="183"/>
    </location>
</feature>
<protein>
    <recommendedName>
        <fullName evidence="4">Transcription factor domain-containing protein</fullName>
    </recommendedName>
</protein>
<keyword evidence="3" id="KW-1185">Reference proteome</keyword>
<organism evidence="2 3">
    <name type="scientific">Leucocoprinus birnbaumii</name>
    <dbReference type="NCBI Taxonomy" id="56174"/>
    <lineage>
        <taxon>Eukaryota</taxon>
        <taxon>Fungi</taxon>
        <taxon>Dikarya</taxon>
        <taxon>Basidiomycota</taxon>
        <taxon>Agaricomycotina</taxon>
        <taxon>Agaricomycetes</taxon>
        <taxon>Agaricomycetidae</taxon>
        <taxon>Agaricales</taxon>
        <taxon>Agaricineae</taxon>
        <taxon>Agaricaceae</taxon>
        <taxon>Leucocoprinus</taxon>
    </lineage>
</organism>
<name>A0AAD5VPE4_9AGAR</name>
<feature type="compositionally biased region" description="Polar residues" evidence="1">
    <location>
        <begin position="294"/>
        <end position="313"/>
    </location>
</feature>
<feature type="region of interest" description="Disordered" evidence="1">
    <location>
        <begin position="149"/>
        <end position="206"/>
    </location>
</feature>
<sequence>MVLASELEDIYSPFRLQVMIHDEIPSSSEDGSGLHSPVGGVFPRMPQMPPLQGGSESFRYQHEPQADMSPTAEILAPQFDFAQGLNENHQQQIPILDTRLEPPSPGARQVTFSHYNQLHSPRYHLGHFTQYSSVSSRIPTAGYATSPVNLRFIPPQPEQPSSGGPSHEPVYYQQQPVPSSSANMDGDHRSHPVATAERTEPSMSNPPVVSVALAKYDATQLGPNAPIVSEEITSASMMQCPNEGDQISVPRRRPNPPSMSDSQETQPHRVKENSVDSKRPSPSPRHPDRPSDLHIQTVTLPTSPNFHRPSSGSDHIVKEESPMNPRHPTYAYGHEPFPRAPFPRSLDSNTLSNESHPMYSLPASPTFEARQREWWDQISEVYSPTQIIDSIEYLRLNTTHQLTFINLEFLSAQLYDDVERVKIQPAFILAILALAQLLQSSVTNQGVAGMSQAIELRLRAQTAIDVARQSGLIHPDLAKAQFLLAIFESSAYTEYSRTRATAALHALDDAISGLSLTTLDARDPSASVFTHGSVPTIFLEDGPPLAGRTCKCLPYDADHPSKNYETRAYSLPWPHHISGSRSDVHDEEIRRLCWSALSLVSDHNAQCMALGREVPNFALNHPGNFALLFPGETSDRLRHRDPNDPLMPKESVWALYCRSMLLWNYCVSLKQEHTKVDDKIEAFTNSVGEAQIIEDALNVHRCNLDTTIIYLTREYLFNIRLLVAHEVRVCVVGLPTSGRPGMLFNTKHVEEWVRAQQGVIQKVKSIIHNSVSGQNELARQPFVVSWFVNQLNVAVLIWPYEQSMVGLLELAKDLLFIVDILNYYWDCPENSNRTEELRQELIKACHARGVAPPLPTSYIPQNIRPNAAY</sequence>
<feature type="region of interest" description="Disordered" evidence="1">
    <location>
        <begin position="237"/>
        <end position="324"/>
    </location>
</feature>
<feature type="compositionally biased region" description="Low complexity" evidence="1">
    <location>
        <begin position="159"/>
        <end position="169"/>
    </location>
</feature>
<dbReference type="EMBL" id="JANIEX010000646">
    <property type="protein sequence ID" value="KAJ3564619.1"/>
    <property type="molecule type" value="Genomic_DNA"/>
</dbReference>
<reference evidence="2" key="1">
    <citation type="submission" date="2022-07" db="EMBL/GenBank/DDBJ databases">
        <title>Genome Sequence of Leucocoprinus birnbaumii.</title>
        <authorList>
            <person name="Buettner E."/>
        </authorList>
    </citation>
    <scope>NUCLEOTIDE SEQUENCE</scope>
    <source>
        <strain evidence="2">VT141</strain>
    </source>
</reference>
<proteinExistence type="predicted"/>
<accession>A0AAD5VPE4</accession>
<evidence type="ECO:0008006" key="4">
    <source>
        <dbReference type="Google" id="ProtNLM"/>
    </source>
</evidence>
<comment type="caution">
    <text evidence="2">The sequence shown here is derived from an EMBL/GenBank/DDBJ whole genome shotgun (WGS) entry which is preliminary data.</text>
</comment>
<evidence type="ECO:0000313" key="2">
    <source>
        <dbReference type="EMBL" id="KAJ3564619.1"/>
    </source>
</evidence>